<organism evidence="10 11">
    <name type="scientific">Lipingzhangella halophila</name>
    <dbReference type="NCBI Taxonomy" id="1783352"/>
    <lineage>
        <taxon>Bacteria</taxon>
        <taxon>Bacillati</taxon>
        <taxon>Actinomycetota</taxon>
        <taxon>Actinomycetes</taxon>
        <taxon>Streptosporangiales</taxon>
        <taxon>Nocardiopsidaceae</taxon>
        <taxon>Lipingzhangella</taxon>
    </lineage>
</organism>
<dbReference type="SUPFAM" id="SSF46894">
    <property type="entry name" value="C-terminal effector domain of the bipartite response regulators"/>
    <property type="match status" value="1"/>
</dbReference>
<feature type="domain" description="OmpR/PhoB-type" evidence="9">
    <location>
        <begin position="126"/>
        <end position="225"/>
    </location>
</feature>
<keyword evidence="5" id="KW-0804">Transcription</keyword>
<dbReference type="Gene3D" id="6.10.250.690">
    <property type="match status" value="1"/>
</dbReference>
<evidence type="ECO:0000256" key="2">
    <source>
        <dbReference type="ARBA" id="ARBA00023012"/>
    </source>
</evidence>
<sequence length="240" mass="25920">MAQLLLIEDDPQLRTALTRSLTELGHAVATAAGAMPGLHSAVDAAPDLIILDLGLPDVDGTEMLRMLRGVSDVPVIVATARDDENEIIRVLNTGADDYVVKPFTARQIDARVRAVLRRSPGNAGTDESITIESLWIDPRSREARLADRPLDLSPKEFDLLYYLASNAGSVVSKRQLLTEVWGAPYGGADKTVDVHVAWLRRKLGESAQSPRFLRTVRGVGIKLVAPDAAEPAGPTSREPS</sequence>
<dbReference type="GO" id="GO:0006355">
    <property type="term" value="P:regulation of DNA-templated transcription"/>
    <property type="evidence" value="ECO:0007669"/>
    <property type="project" value="InterPro"/>
</dbReference>
<feature type="modified residue" description="4-aspartylphosphate" evidence="6">
    <location>
        <position position="52"/>
    </location>
</feature>
<dbReference type="InterPro" id="IPR001789">
    <property type="entry name" value="Sig_transdc_resp-reg_receiver"/>
</dbReference>
<accession>A0A7W7RP68</accession>
<dbReference type="GO" id="GO:0000976">
    <property type="term" value="F:transcription cis-regulatory region binding"/>
    <property type="evidence" value="ECO:0007669"/>
    <property type="project" value="TreeGrafter"/>
</dbReference>
<dbReference type="Pfam" id="PF00486">
    <property type="entry name" value="Trans_reg_C"/>
    <property type="match status" value="1"/>
</dbReference>
<dbReference type="PANTHER" id="PTHR48111">
    <property type="entry name" value="REGULATOR OF RPOS"/>
    <property type="match status" value="1"/>
</dbReference>
<dbReference type="SMART" id="SM00448">
    <property type="entry name" value="REC"/>
    <property type="match status" value="1"/>
</dbReference>
<evidence type="ECO:0000256" key="7">
    <source>
        <dbReference type="PROSITE-ProRule" id="PRU01091"/>
    </source>
</evidence>
<dbReference type="PROSITE" id="PS51755">
    <property type="entry name" value="OMPR_PHOB"/>
    <property type="match status" value="1"/>
</dbReference>
<keyword evidence="2" id="KW-0902">Two-component regulatory system</keyword>
<dbReference type="GO" id="GO:0032993">
    <property type="term" value="C:protein-DNA complex"/>
    <property type="evidence" value="ECO:0007669"/>
    <property type="project" value="TreeGrafter"/>
</dbReference>
<protein>
    <submittedName>
        <fullName evidence="10">DNA-binding response OmpR family regulator</fullName>
    </submittedName>
</protein>
<dbReference type="FunFam" id="1.10.10.10:FF:000018">
    <property type="entry name" value="DNA-binding response regulator ResD"/>
    <property type="match status" value="1"/>
</dbReference>
<proteinExistence type="predicted"/>
<keyword evidence="3" id="KW-0805">Transcription regulation</keyword>
<keyword evidence="4 7" id="KW-0238">DNA-binding</keyword>
<dbReference type="InterPro" id="IPR001867">
    <property type="entry name" value="OmpR/PhoB-type_DNA-bd"/>
</dbReference>
<evidence type="ECO:0000313" key="11">
    <source>
        <dbReference type="Proteomes" id="UP000523007"/>
    </source>
</evidence>
<evidence type="ECO:0000259" key="8">
    <source>
        <dbReference type="PROSITE" id="PS50110"/>
    </source>
</evidence>
<dbReference type="InterPro" id="IPR016032">
    <property type="entry name" value="Sig_transdc_resp-reg_C-effctor"/>
</dbReference>
<dbReference type="InterPro" id="IPR036388">
    <property type="entry name" value="WH-like_DNA-bd_sf"/>
</dbReference>
<comment type="caution">
    <text evidence="10">The sequence shown here is derived from an EMBL/GenBank/DDBJ whole genome shotgun (WGS) entry which is preliminary data.</text>
</comment>
<dbReference type="Proteomes" id="UP000523007">
    <property type="component" value="Unassembled WGS sequence"/>
</dbReference>
<reference evidence="10 11" key="1">
    <citation type="submission" date="2020-08" db="EMBL/GenBank/DDBJ databases">
        <title>Sequencing the genomes of 1000 actinobacteria strains.</title>
        <authorList>
            <person name="Klenk H.-P."/>
        </authorList>
    </citation>
    <scope>NUCLEOTIDE SEQUENCE [LARGE SCALE GENOMIC DNA]</scope>
    <source>
        <strain evidence="10 11">DSM 102030</strain>
    </source>
</reference>
<dbReference type="GO" id="GO:0000156">
    <property type="term" value="F:phosphorelay response regulator activity"/>
    <property type="evidence" value="ECO:0007669"/>
    <property type="project" value="TreeGrafter"/>
</dbReference>
<dbReference type="Gene3D" id="1.10.10.10">
    <property type="entry name" value="Winged helix-like DNA-binding domain superfamily/Winged helix DNA-binding domain"/>
    <property type="match status" value="1"/>
</dbReference>
<gene>
    <name evidence="10" type="ORF">F4561_006226</name>
</gene>
<dbReference type="GO" id="GO:0005829">
    <property type="term" value="C:cytosol"/>
    <property type="evidence" value="ECO:0007669"/>
    <property type="project" value="TreeGrafter"/>
</dbReference>
<evidence type="ECO:0000256" key="3">
    <source>
        <dbReference type="ARBA" id="ARBA00023015"/>
    </source>
</evidence>
<dbReference type="PANTHER" id="PTHR48111:SF4">
    <property type="entry name" value="DNA-BINDING DUAL TRANSCRIPTIONAL REGULATOR OMPR"/>
    <property type="match status" value="1"/>
</dbReference>
<dbReference type="AlphaFoldDB" id="A0A7W7RP68"/>
<keyword evidence="1 6" id="KW-0597">Phosphoprotein</keyword>
<dbReference type="Pfam" id="PF00072">
    <property type="entry name" value="Response_reg"/>
    <property type="match status" value="1"/>
</dbReference>
<keyword evidence="11" id="KW-1185">Reference proteome</keyword>
<dbReference type="SUPFAM" id="SSF52172">
    <property type="entry name" value="CheY-like"/>
    <property type="match status" value="1"/>
</dbReference>
<evidence type="ECO:0000256" key="1">
    <source>
        <dbReference type="ARBA" id="ARBA00022553"/>
    </source>
</evidence>
<dbReference type="RefSeq" id="WP_184585077.1">
    <property type="nucleotide sequence ID" value="NZ_JACHJT010000002.1"/>
</dbReference>
<evidence type="ECO:0000256" key="5">
    <source>
        <dbReference type="ARBA" id="ARBA00023163"/>
    </source>
</evidence>
<dbReference type="EMBL" id="JACHJT010000002">
    <property type="protein sequence ID" value="MBB4935332.1"/>
    <property type="molecule type" value="Genomic_DNA"/>
</dbReference>
<evidence type="ECO:0000313" key="10">
    <source>
        <dbReference type="EMBL" id="MBB4935332.1"/>
    </source>
</evidence>
<feature type="DNA-binding region" description="OmpR/PhoB-type" evidence="7">
    <location>
        <begin position="126"/>
        <end position="225"/>
    </location>
</feature>
<evidence type="ECO:0000259" key="9">
    <source>
        <dbReference type="PROSITE" id="PS51755"/>
    </source>
</evidence>
<name>A0A7W7RP68_9ACTN</name>
<dbReference type="Gene3D" id="3.40.50.2300">
    <property type="match status" value="1"/>
</dbReference>
<feature type="domain" description="Response regulatory" evidence="8">
    <location>
        <begin position="3"/>
        <end position="116"/>
    </location>
</feature>
<dbReference type="CDD" id="cd00383">
    <property type="entry name" value="trans_reg_C"/>
    <property type="match status" value="1"/>
</dbReference>
<dbReference type="InterPro" id="IPR039420">
    <property type="entry name" value="WalR-like"/>
</dbReference>
<evidence type="ECO:0000256" key="4">
    <source>
        <dbReference type="ARBA" id="ARBA00023125"/>
    </source>
</evidence>
<evidence type="ECO:0000256" key="6">
    <source>
        <dbReference type="PROSITE-ProRule" id="PRU00169"/>
    </source>
</evidence>
<dbReference type="SMART" id="SM00862">
    <property type="entry name" value="Trans_reg_C"/>
    <property type="match status" value="1"/>
</dbReference>
<dbReference type="InterPro" id="IPR011006">
    <property type="entry name" value="CheY-like_superfamily"/>
</dbReference>
<dbReference type="PROSITE" id="PS50110">
    <property type="entry name" value="RESPONSE_REGULATORY"/>
    <property type="match status" value="1"/>
</dbReference>